<gene>
    <name evidence="2" type="ORF">OFUS_LOCUS14755</name>
</gene>
<keyword evidence="1" id="KW-0812">Transmembrane</keyword>
<evidence type="ECO:0000313" key="3">
    <source>
        <dbReference type="Proteomes" id="UP000749559"/>
    </source>
</evidence>
<organism evidence="2 3">
    <name type="scientific">Owenia fusiformis</name>
    <name type="common">Polychaete worm</name>
    <dbReference type="NCBI Taxonomy" id="6347"/>
    <lineage>
        <taxon>Eukaryota</taxon>
        <taxon>Metazoa</taxon>
        <taxon>Spiralia</taxon>
        <taxon>Lophotrochozoa</taxon>
        <taxon>Annelida</taxon>
        <taxon>Polychaeta</taxon>
        <taxon>Sedentaria</taxon>
        <taxon>Canalipalpata</taxon>
        <taxon>Sabellida</taxon>
        <taxon>Oweniida</taxon>
        <taxon>Oweniidae</taxon>
        <taxon>Owenia</taxon>
    </lineage>
</organism>
<keyword evidence="3" id="KW-1185">Reference proteome</keyword>
<feature type="transmembrane region" description="Helical" evidence="1">
    <location>
        <begin position="6"/>
        <end position="29"/>
    </location>
</feature>
<accession>A0A8S4PE36</accession>
<evidence type="ECO:0000313" key="2">
    <source>
        <dbReference type="EMBL" id="CAH1789384.1"/>
    </source>
</evidence>
<proteinExistence type="predicted"/>
<dbReference type="EMBL" id="CAIIXF020000007">
    <property type="protein sequence ID" value="CAH1789384.1"/>
    <property type="molecule type" value="Genomic_DNA"/>
</dbReference>
<name>A0A8S4PE36_OWEFU</name>
<reference evidence="2" key="1">
    <citation type="submission" date="2022-03" db="EMBL/GenBank/DDBJ databases">
        <authorList>
            <person name="Martin C."/>
        </authorList>
    </citation>
    <scope>NUCLEOTIDE SEQUENCE</scope>
</reference>
<dbReference type="AlphaFoldDB" id="A0A8S4PE36"/>
<keyword evidence="1" id="KW-1133">Transmembrane helix</keyword>
<sequence>MVPGALRAVVLVTAIDVLWTTFPFVIAVAKSFWDMSNRGLIVTGSKRMLAGVVRGVLEAEFRDGVGGFFVMGSPHGGGRAGQVFGPQPDLEVQHAPGESGLRAFIAKLFVIKSPTLSLLV</sequence>
<dbReference type="Proteomes" id="UP000749559">
    <property type="component" value="Unassembled WGS sequence"/>
</dbReference>
<comment type="caution">
    <text evidence="2">The sequence shown here is derived from an EMBL/GenBank/DDBJ whole genome shotgun (WGS) entry which is preliminary data.</text>
</comment>
<evidence type="ECO:0000256" key="1">
    <source>
        <dbReference type="SAM" id="Phobius"/>
    </source>
</evidence>
<protein>
    <submittedName>
        <fullName evidence="2">Uncharacterized protein</fullName>
    </submittedName>
</protein>
<keyword evidence="1" id="KW-0472">Membrane</keyword>